<evidence type="ECO:0000256" key="6">
    <source>
        <dbReference type="SAM" id="MobiDB-lite"/>
    </source>
</evidence>
<protein>
    <recommendedName>
        <fullName evidence="7">BHLH domain-containing protein</fullName>
    </recommendedName>
</protein>
<dbReference type="Gene3D" id="4.10.280.10">
    <property type="entry name" value="Helix-loop-helix DNA-binding domain"/>
    <property type="match status" value="1"/>
</dbReference>
<feature type="compositionally biased region" description="Low complexity" evidence="6">
    <location>
        <begin position="98"/>
        <end position="117"/>
    </location>
</feature>
<feature type="region of interest" description="Disordered" evidence="6">
    <location>
        <begin position="381"/>
        <end position="412"/>
    </location>
</feature>
<name>A0A167K344_CALVF</name>
<reference evidence="8 9" key="1">
    <citation type="journal article" date="2016" name="Mol. Biol. Evol.">
        <title>Comparative Genomics of Early-Diverging Mushroom-Forming Fungi Provides Insights into the Origins of Lignocellulose Decay Capabilities.</title>
        <authorList>
            <person name="Nagy L.G."/>
            <person name="Riley R."/>
            <person name="Tritt A."/>
            <person name="Adam C."/>
            <person name="Daum C."/>
            <person name="Floudas D."/>
            <person name="Sun H."/>
            <person name="Yadav J.S."/>
            <person name="Pangilinan J."/>
            <person name="Larsson K.H."/>
            <person name="Matsuura K."/>
            <person name="Barry K."/>
            <person name="Labutti K."/>
            <person name="Kuo R."/>
            <person name="Ohm R.A."/>
            <person name="Bhattacharya S.S."/>
            <person name="Shirouzu T."/>
            <person name="Yoshinaga Y."/>
            <person name="Martin F.M."/>
            <person name="Grigoriev I.V."/>
            <person name="Hibbett D.S."/>
        </authorList>
    </citation>
    <scope>NUCLEOTIDE SEQUENCE [LARGE SCALE GENOMIC DNA]</scope>
    <source>
        <strain evidence="8 9">TUFC12733</strain>
    </source>
</reference>
<dbReference type="PANTHER" id="PTHR15741:SF38">
    <property type="entry name" value="BHLH DOMAIN-CONTAINING PROTEIN"/>
    <property type="match status" value="1"/>
</dbReference>
<evidence type="ECO:0000256" key="2">
    <source>
        <dbReference type="ARBA" id="ARBA00023015"/>
    </source>
</evidence>
<feature type="region of interest" description="Disordered" evidence="6">
    <location>
        <begin position="96"/>
        <end position="202"/>
    </location>
</feature>
<evidence type="ECO:0000313" key="9">
    <source>
        <dbReference type="Proteomes" id="UP000076738"/>
    </source>
</evidence>
<proteinExistence type="predicted"/>
<dbReference type="InterPro" id="IPR052207">
    <property type="entry name" value="Max-like/E-box_TFs"/>
</dbReference>
<dbReference type="InterPro" id="IPR036638">
    <property type="entry name" value="HLH_DNA-bd_sf"/>
</dbReference>
<sequence length="529" mass="55403">MPNPSFSAPAAFQFQGVNLPGDNFSPLTSPALGPQQYGQNGMPPHLSQHPVPVSIPLNLSGLQIGNGQQQDMSSAMSSNAQALAHLGYTPVPHSSPYIQPTISAPPSTTIRPTIPSHSSRKRSDAPSSTAGKKRAASPSDSAPSRPSRSRASSSRKRVTGSIDMGSSMGAASAHGTMSAPTFPAIGEPNNTPSPVDISMPPSVPLADPQNMQLSLSSPGLAGPSSARASAPVTPASLMNLPPAARQPSGLTPIITQGVSGRGGRKSATKGKSFTLTPIASSGMNSPIKIKPGDRSAAISPALKPLLPGGLSAEAVQHLSLKSNYQNILEGRASDLGITLGSDGHGGMEVRKTSHKAAEQKRRDSLKAGFDDLRLLLPPITIDPEDGGEHIPGTAPPRGPARNVPPGSEDHPNRGVSKLALLRHSNEFIMKLSKRIERRDAVLLQLRDEVLTLRSRLGEDATNIPELGELDAIEEEEEEEKRVRRAREREIERKIREAEAIASGGVPPMTSGASAASGDDEAMDQDDDGQ</sequence>
<dbReference type="GO" id="GO:0005634">
    <property type="term" value="C:nucleus"/>
    <property type="evidence" value="ECO:0007669"/>
    <property type="project" value="UniProtKB-SubCell"/>
</dbReference>
<dbReference type="GO" id="GO:0000978">
    <property type="term" value="F:RNA polymerase II cis-regulatory region sequence-specific DNA binding"/>
    <property type="evidence" value="ECO:0007669"/>
    <property type="project" value="TreeGrafter"/>
</dbReference>
<dbReference type="PROSITE" id="PS50888">
    <property type="entry name" value="BHLH"/>
    <property type="match status" value="1"/>
</dbReference>
<feature type="compositionally biased region" description="Acidic residues" evidence="6">
    <location>
        <begin position="517"/>
        <end position="529"/>
    </location>
</feature>
<dbReference type="SUPFAM" id="SSF47459">
    <property type="entry name" value="HLH, helix-loop-helix DNA-binding domain"/>
    <property type="match status" value="1"/>
</dbReference>
<evidence type="ECO:0000256" key="3">
    <source>
        <dbReference type="ARBA" id="ARBA00023125"/>
    </source>
</evidence>
<dbReference type="GO" id="GO:0000981">
    <property type="term" value="F:DNA-binding transcription factor activity, RNA polymerase II-specific"/>
    <property type="evidence" value="ECO:0007669"/>
    <property type="project" value="TreeGrafter"/>
</dbReference>
<feature type="compositionally biased region" description="Low complexity" evidence="6">
    <location>
        <begin position="217"/>
        <end position="231"/>
    </location>
</feature>
<dbReference type="SMART" id="SM00353">
    <property type="entry name" value="HLH"/>
    <property type="match status" value="1"/>
</dbReference>
<evidence type="ECO:0000256" key="1">
    <source>
        <dbReference type="ARBA" id="ARBA00004123"/>
    </source>
</evidence>
<evidence type="ECO:0000256" key="5">
    <source>
        <dbReference type="ARBA" id="ARBA00023242"/>
    </source>
</evidence>
<comment type="subcellular location">
    <subcellularLocation>
        <location evidence="1">Nucleus</location>
    </subcellularLocation>
</comment>
<feature type="region of interest" description="Disordered" evidence="6">
    <location>
        <begin position="17"/>
        <end position="51"/>
    </location>
</feature>
<dbReference type="STRING" id="1330018.A0A167K344"/>
<keyword evidence="3" id="KW-0238">DNA-binding</keyword>
<evidence type="ECO:0000313" key="8">
    <source>
        <dbReference type="EMBL" id="KZO94213.1"/>
    </source>
</evidence>
<dbReference type="InterPro" id="IPR011598">
    <property type="entry name" value="bHLH_dom"/>
</dbReference>
<dbReference type="GO" id="GO:0046983">
    <property type="term" value="F:protein dimerization activity"/>
    <property type="evidence" value="ECO:0007669"/>
    <property type="project" value="InterPro"/>
</dbReference>
<feature type="domain" description="BHLH" evidence="7">
    <location>
        <begin position="349"/>
        <end position="431"/>
    </location>
</feature>
<keyword evidence="9" id="KW-1185">Reference proteome</keyword>
<dbReference type="PANTHER" id="PTHR15741">
    <property type="entry name" value="BASIC HELIX-LOOP-HELIX ZIP TRANSCRIPTION FACTOR"/>
    <property type="match status" value="1"/>
</dbReference>
<dbReference type="OrthoDB" id="5344169at2759"/>
<feature type="region of interest" description="Disordered" evidence="6">
    <location>
        <begin position="217"/>
        <end position="270"/>
    </location>
</feature>
<gene>
    <name evidence="8" type="ORF">CALVIDRAFT_227891</name>
</gene>
<keyword evidence="5" id="KW-0539">Nucleus</keyword>
<feature type="compositionally biased region" description="Low complexity" evidence="6">
    <location>
        <begin position="136"/>
        <end position="152"/>
    </location>
</feature>
<dbReference type="Pfam" id="PF00010">
    <property type="entry name" value="HLH"/>
    <property type="match status" value="1"/>
</dbReference>
<keyword evidence="2" id="KW-0805">Transcription regulation</keyword>
<accession>A0A167K344</accession>
<dbReference type="EMBL" id="KV417296">
    <property type="protein sequence ID" value="KZO94213.1"/>
    <property type="molecule type" value="Genomic_DNA"/>
</dbReference>
<evidence type="ECO:0000259" key="7">
    <source>
        <dbReference type="PROSITE" id="PS50888"/>
    </source>
</evidence>
<organism evidence="8 9">
    <name type="scientific">Calocera viscosa (strain TUFC12733)</name>
    <dbReference type="NCBI Taxonomy" id="1330018"/>
    <lineage>
        <taxon>Eukaryota</taxon>
        <taxon>Fungi</taxon>
        <taxon>Dikarya</taxon>
        <taxon>Basidiomycota</taxon>
        <taxon>Agaricomycotina</taxon>
        <taxon>Dacrymycetes</taxon>
        <taxon>Dacrymycetales</taxon>
        <taxon>Dacrymycetaceae</taxon>
        <taxon>Calocera</taxon>
    </lineage>
</organism>
<dbReference type="AlphaFoldDB" id="A0A167K344"/>
<evidence type="ECO:0000256" key="4">
    <source>
        <dbReference type="ARBA" id="ARBA00023163"/>
    </source>
</evidence>
<keyword evidence="4" id="KW-0804">Transcription</keyword>
<feature type="region of interest" description="Disordered" evidence="6">
    <location>
        <begin position="495"/>
        <end position="529"/>
    </location>
</feature>
<dbReference type="Proteomes" id="UP000076738">
    <property type="component" value="Unassembled WGS sequence"/>
</dbReference>